<evidence type="ECO:0000259" key="3">
    <source>
        <dbReference type="Pfam" id="PF20148"/>
    </source>
</evidence>
<dbReference type="PANTHER" id="PTHR32305:SF15">
    <property type="entry name" value="PROTEIN RHSA-RELATED"/>
    <property type="match status" value="1"/>
</dbReference>
<dbReference type="InterPro" id="IPR056823">
    <property type="entry name" value="TEN-like_YD-shell"/>
</dbReference>
<dbReference type="Proteomes" id="UP000217182">
    <property type="component" value="Chromosome"/>
</dbReference>
<evidence type="ECO:0000256" key="1">
    <source>
        <dbReference type="ARBA" id="ARBA00022737"/>
    </source>
</evidence>
<dbReference type="InterPro" id="IPR050708">
    <property type="entry name" value="T6SS_VgrG/RHS"/>
</dbReference>
<dbReference type="AlphaFoldDB" id="A0A250B6L6"/>
<dbReference type="InterPro" id="IPR045351">
    <property type="entry name" value="DUF6531"/>
</dbReference>
<sequence>MFSRVVRRQAMKEIACTLAAAAASELAANAIGASAARALTVATMTALPVHIPTGAKILAGEEDLDFTLADRLPLNWQRLYHSRNRSTGMLGTGWMLPFETRLIRFQADDGSLQFVWRDITGREIGLGAVEPGDIIHFYEDGFTLYCTRQGVMLLQNTDGEHQLYEPDPAREGEWRIARIYDRHENCHYFTWNSAGQLINIASDNQALEVELSYEAHHGRLAAVHQCVGNERHALVNYRYNEQGQLIAVQDADGITTRRFGWDSDCGLMAWHSYASGLTVRYHWQPAAQGPHWRVNAYEVLDEQQQSLEHWVLDADEQARSAVVTCLSGGSTEHHWDALNRITDYTDSYGARWQFQWSAQRESLSTVVNSEGQRWELAHDERGNLTLLRDPLGRATQTTWHAAWALPLKTVLPDGACWQYRYNVLGDPVEQTDPLGHVTRFSWNDQGDLVTRTDALENTARFWWNERGQLVREEDCSGHSATRQYDDSGRLLSSTDAAGNSTRFHWSAAGRLQRLIRPDGRETLYDYDRAGLPCRESVDGVSERQVARNVRGQIVSETDPAGLQTRYQYDRFGRMTALLNPNHDRWQFDYDNGDRLLAQTDYAGRRTQYGYDRLGQLTQITEYPLAAEGELTAPLHTRLTYDALGRRVAKDTADSHTEYGYEDRSVELRRTTLARWQQAQATGEPVEWEETLRFSLDAAGNLCSEDNQSGHWQHEYDPLGNLLTTRMPDGSALNHLRYGTGHLLQMNLQHGGRTFDIAGWQRDALHREISRTQGALHQETRYDALGRITLRRATGEREHAFLFERRYLWDRQDQLVQQMFTEDGIGQPGPQCLQSRFGYDARGQLTHSIQPHQEERFHYDAAGNRTDSSSATVWHNLLQRLGGTRWGYDRFGRLNWRHNGPQGEEQRFSYDAEHRLTGVSFTGNPHYQRAEYRYDALGRRSQKILYPHHGEPETVTFHWNGLRMVGEQSSLRPEQATRYLYQENSWEPLARVDSIGESSEVYWYHTELNGLPTRMTDEHGNLVWQGQFSAWGETRSESTPQQLATPQNLRYQGQYLDRETGLHYNLFRYYDPQCGRFTQPDPIGLRGGLNLYQYAPNPLTWIDPLGLSKCSSGSKPDFYVGPAGPSATMPSTAYRYMNSKFAAQTMESKSAPLSYFGYTKYKTGHDARDAYQIFYEKGNPDSWSDARLLGEFDTLQLYKNGVPQVKVPLANGDRGPGYELFTSAYPEYGKGGALQLLPVEKGYTVIFDKVSIIPE</sequence>
<keyword evidence="6" id="KW-1185">Reference proteome</keyword>
<evidence type="ECO:0000256" key="2">
    <source>
        <dbReference type="SAM" id="SignalP"/>
    </source>
</evidence>
<dbReference type="InterPro" id="IPR022385">
    <property type="entry name" value="Rhs_assc_core"/>
</dbReference>
<reference evidence="5 6" key="1">
    <citation type="submission" date="2016-01" db="EMBL/GenBank/DDBJ databases">
        <authorList>
            <person name="Oliw E.H."/>
        </authorList>
    </citation>
    <scope>NUCLEOTIDE SEQUENCE [LARGE SCALE GENOMIC DNA]</scope>
    <source>
        <strain evidence="5 6">FRB97</strain>
    </source>
</reference>
<dbReference type="PANTHER" id="PTHR32305">
    <property type="match status" value="1"/>
</dbReference>
<dbReference type="Pfam" id="PF25023">
    <property type="entry name" value="TEN_YD-shell"/>
    <property type="match status" value="1"/>
</dbReference>
<keyword evidence="1" id="KW-0677">Repeat</keyword>
<dbReference type="NCBIfam" id="TIGR03696">
    <property type="entry name" value="Rhs_assc_core"/>
    <property type="match status" value="1"/>
</dbReference>
<feature type="domain" description="DUF6531" evidence="3">
    <location>
        <begin position="48"/>
        <end position="124"/>
    </location>
</feature>
<dbReference type="KEGG" id="gqu:AWC35_21830"/>
<dbReference type="InterPro" id="IPR031325">
    <property type="entry name" value="RHS_repeat"/>
</dbReference>
<gene>
    <name evidence="5" type="ORF">AWC35_21830</name>
</gene>
<dbReference type="NCBIfam" id="TIGR01643">
    <property type="entry name" value="YD_repeat_2x"/>
    <property type="match status" value="10"/>
</dbReference>
<feature type="chain" id="PRO_5012354601" evidence="2">
    <location>
        <begin position="28"/>
        <end position="1254"/>
    </location>
</feature>
<dbReference type="Gene3D" id="2.180.10.10">
    <property type="entry name" value="RHS repeat-associated core"/>
    <property type="match status" value="3"/>
</dbReference>
<dbReference type="Pfam" id="PF20148">
    <property type="entry name" value="DUF6531"/>
    <property type="match status" value="1"/>
</dbReference>
<organism evidence="5 6">
    <name type="scientific">Gibbsiella quercinecans</name>
    <dbReference type="NCBI Taxonomy" id="929813"/>
    <lineage>
        <taxon>Bacteria</taxon>
        <taxon>Pseudomonadati</taxon>
        <taxon>Pseudomonadota</taxon>
        <taxon>Gammaproteobacteria</taxon>
        <taxon>Enterobacterales</taxon>
        <taxon>Yersiniaceae</taxon>
        <taxon>Gibbsiella</taxon>
    </lineage>
</organism>
<protein>
    <submittedName>
        <fullName evidence="5">Type IV secretion protein Rhs</fullName>
    </submittedName>
</protein>
<feature type="signal peptide" evidence="2">
    <location>
        <begin position="1"/>
        <end position="27"/>
    </location>
</feature>
<evidence type="ECO:0000313" key="5">
    <source>
        <dbReference type="EMBL" id="ATA21761.1"/>
    </source>
</evidence>
<keyword evidence="2" id="KW-0732">Signal</keyword>
<proteinExistence type="predicted"/>
<accession>A0A250B6L6</accession>
<evidence type="ECO:0000259" key="4">
    <source>
        <dbReference type="Pfam" id="PF25023"/>
    </source>
</evidence>
<evidence type="ECO:0000313" key="6">
    <source>
        <dbReference type="Proteomes" id="UP000217182"/>
    </source>
</evidence>
<dbReference type="EMBL" id="CP014136">
    <property type="protein sequence ID" value="ATA21761.1"/>
    <property type="molecule type" value="Genomic_DNA"/>
</dbReference>
<dbReference type="Pfam" id="PF05593">
    <property type="entry name" value="RHS_repeat"/>
    <property type="match status" value="4"/>
</dbReference>
<feature type="domain" description="Teneurin-like YD-shell" evidence="4">
    <location>
        <begin position="835"/>
        <end position="1080"/>
    </location>
</feature>
<name>A0A250B6L6_9GAMM</name>
<dbReference type="InterPro" id="IPR006530">
    <property type="entry name" value="YD"/>
</dbReference>